<dbReference type="EMBL" id="CP034171">
    <property type="protein sequence ID" value="AZI20435.1"/>
    <property type="molecule type" value="Genomic_DNA"/>
</dbReference>
<dbReference type="Proteomes" id="UP000282297">
    <property type="component" value="Chromosome"/>
</dbReference>
<evidence type="ECO:0000313" key="2">
    <source>
        <dbReference type="Proteomes" id="UP000282297"/>
    </source>
</evidence>
<gene>
    <name evidence="1" type="ORF">EIH08_06675</name>
</gene>
<evidence type="ECO:0008006" key="3">
    <source>
        <dbReference type="Google" id="ProtNLM"/>
    </source>
</evidence>
<evidence type="ECO:0000313" key="1">
    <source>
        <dbReference type="EMBL" id="AZI20435.1"/>
    </source>
</evidence>
<name>A0A3G8WGY1_9FLAO</name>
<dbReference type="AlphaFoldDB" id="A0A3G8WGY1"/>
<dbReference type="RefSeq" id="WP_124784639.1">
    <property type="nucleotide sequence ID" value="NZ_CP034171.1"/>
</dbReference>
<sequence length="289" mass="33859">MNTEERYIYSNRAVAFLDVLGFQNKLQSFEEEAIDFHTIMKEEGELSETEEDEEQLGPYYYSKSASEFIETFNYAISKLDTEKFSYYLFSDNICITAKNINSNGEKSLIELLLVISELYFEFVQKGYFLRGGIDYGLFIDQSSIALGVPLATAYKIESSLAVFPRIILSNDFVKQLEIYPSEDEKEFSSVLENSLIKNSCEFQYLNIFNHIFKIEQKEEFFEIFKKNISDNLLLSAQKEHIFVKYKWLADEFNDFIEKYTGRLAFLDENYEATDEHIDNVKKMKISYGH</sequence>
<protein>
    <recommendedName>
        <fullName evidence="3">Guanylate cyclase domain-containing protein</fullName>
    </recommendedName>
</protein>
<reference evidence="2" key="1">
    <citation type="submission" date="2018-11" db="EMBL/GenBank/DDBJ databases">
        <title>Proposal to divide the Flavobacteriaceae and reorganize its genera based on Amino Acid Identity values calculated from whole genome sequences.</title>
        <authorList>
            <person name="Nicholson A.C."/>
            <person name="Gulvik C.A."/>
            <person name="Whitney A.M."/>
            <person name="Humrighouse B.W."/>
            <person name="Bell M."/>
            <person name="Holmes B."/>
            <person name="Steigerwalt A.B."/>
            <person name="Villarma A."/>
            <person name="Sheth M."/>
            <person name="Batra D."/>
            <person name="Pryor J."/>
            <person name="Bernardet J.-F."/>
            <person name="Hugo C."/>
            <person name="Kampfer P."/>
            <person name="Newman J.D."/>
            <person name="McQuiston J.R."/>
        </authorList>
    </citation>
    <scope>NUCLEOTIDE SEQUENCE [LARGE SCALE GENOMIC DNA]</scope>
    <source>
        <strain evidence="2">H4753</strain>
    </source>
</reference>
<proteinExistence type="predicted"/>
<accession>A0A3G8WGY1</accession>
<organism evidence="1 2">
    <name type="scientific">Chryseobacterium taklimakanense</name>
    <dbReference type="NCBI Taxonomy" id="536441"/>
    <lineage>
        <taxon>Bacteria</taxon>
        <taxon>Pseudomonadati</taxon>
        <taxon>Bacteroidota</taxon>
        <taxon>Flavobacteriia</taxon>
        <taxon>Flavobacteriales</taxon>
        <taxon>Weeksellaceae</taxon>
        <taxon>Chryseobacterium group</taxon>
        <taxon>Chryseobacterium</taxon>
    </lineage>
</organism>